<accession>A0A0D5YV55</accession>
<dbReference type="Proteomes" id="UP000032726">
    <property type="component" value="Chromosome"/>
</dbReference>
<feature type="transmembrane region" description="Helical" evidence="5">
    <location>
        <begin position="7"/>
        <end position="25"/>
    </location>
</feature>
<dbReference type="InterPro" id="IPR050307">
    <property type="entry name" value="Sterol_Desaturase_Related"/>
</dbReference>
<dbReference type="STRING" id="516051.VC82_2537"/>
<protein>
    <submittedName>
        <fullName evidence="7">Fatty acid hydroxylase</fullName>
    </submittedName>
</protein>
<evidence type="ECO:0000256" key="1">
    <source>
        <dbReference type="ARBA" id="ARBA00004370"/>
    </source>
</evidence>
<feature type="transmembrane region" description="Helical" evidence="5">
    <location>
        <begin position="74"/>
        <end position="97"/>
    </location>
</feature>
<dbReference type="RefSeq" id="WP_045802684.1">
    <property type="nucleotide sequence ID" value="NZ_CP011071.1"/>
</dbReference>
<feature type="domain" description="Fatty acid hydroxylase" evidence="6">
    <location>
        <begin position="84"/>
        <end position="215"/>
    </location>
</feature>
<dbReference type="Pfam" id="PF04116">
    <property type="entry name" value="FA_hydroxylase"/>
    <property type="match status" value="1"/>
</dbReference>
<evidence type="ECO:0000313" key="7">
    <source>
        <dbReference type="EMBL" id="AKA36105.1"/>
    </source>
</evidence>
<name>A0A0D5YV55_9FLAO</name>
<proteinExistence type="predicted"/>
<comment type="subcellular location">
    <subcellularLocation>
        <location evidence="1">Membrane</location>
    </subcellularLocation>
</comment>
<evidence type="ECO:0000256" key="5">
    <source>
        <dbReference type="SAM" id="Phobius"/>
    </source>
</evidence>
<keyword evidence="4 5" id="KW-0472">Membrane</keyword>
<gene>
    <name evidence="7" type="ORF">VC82_2537</name>
</gene>
<keyword evidence="2 5" id="KW-0812">Transmembrane</keyword>
<dbReference type="InterPro" id="IPR006694">
    <property type="entry name" value="Fatty_acid_hydroxylase"/>
</dbReference>
<dbReference type="GO" id="GO:0008610">
    <property type="term" value="P:lipid biosynthetic process"/>
    <property type="evidence" value="ECO:0007669"/>
    <property type="project" value="InterPro"/>
</dbReference>
<evidence type="ECO:0000313" key="8">
    <source>
        <dbReference type="Proteomes" id="UP000032726"/>
    </source>
</evidence>
<sequence>MQNSFEILIDPLAILLYMYVGLWVWESVAPAKPLPKMKYWKLRGIIFFFFNFTLASILPLVVDNHLANYQLLDLSAFNPVLGAIVGVTIYQGILYFWHRAIHRYNVLWRFFHQMHHSPERLDIPSAFYTGPWDTIMFTLIGSVSFVLILGLSSKAATIGVLFLTFLSLFQHANIKTPVWLGYFIQRPESHSLHHGRGIHRYNYSDFPIYDMVFGTFKNPEKHVEETGFYDGASSRVLDMLVMKDVSNPKEL</sequence>
<dbReference type="PANTHER" id="PTHR11863">
    <property type="entry name" value="STEROL DESATURASE"/>
    <property type="match status" value="1"/>
</dbReference>
<organism evidence="7 8">
    <name type="scientific">Flagellimonas lutaonensis</name>
    <dbReference type="NCBI Taxonomy" id="516051"/>
    <lineage>
        <taxon>Bacteria</taxon>
        <taxon>Pseudomonadati</taxon>
        <taxon>Bacteroidota</taxon>
        <taxon>Flavobacteriia</taxon>
        <taxon>Flavobacteriales</taxon>
        <taxon>Flavobacteriaceae</taxon>
        <taxon>Flagellimonas</taxon>
    </lineage>
</organism>
<feature type="transmembrane region" description="Helical" evidence="5">
    <location>
        <begin position="135"/>
        <end position="166"/>
    </location>
</feature>
<evidence type="ECO:0000256" key="2">
    <source>
        <dbReference type="ARBA" id="ARBA00022692"/>
    </source>
</evidence>
<dbReference type="GO" id="GO:0005506">
    <property type="term" value="F:iron ion binding"/>
    <property type="evidence" value="ECO:0007669"/>
    <property type="project" value="InterPro"/>
</dbReference>
<reference evidence="7 8" key="1">
    <citation type="submission" date="2015-03" db="EMBL/GenBank/DDBJ databases">
        <title>Complete genome sequence of Muricauda lutaonensis CC-HSB-11T, isolated from a coastal hot spring.</title>
        <authorList>
            <person name="Kim K.M."/>
        </authorList>
    </citation>
    <scope>NUCLEOTIDE SEQUENCE [LARGE SCALE GENOMIC DNA]</scope>
    <source>
        <strain evidence="7 8">CC-HSB-11</strain>
    </source>
</reference>
<dbReference type="HOGENOM" id="CLU_033631_3_1_10"/>
<evidence type="ECO:0000256" key="4">
    <source>
        <dbReference type="ARBA" id="ARBA00023136"/>
    </source>
</evidence>
<dbReference type="KEGG" id="mlt:VC82_2537"/>
<keyword evidence="3 5" id="KW-1133">Transmembrane helix</keyword>
<dbReference type="GO" id="GO:0016020">
    <property type="term" value="C:membrane"/>
    <property type="evidence" value="ECO:0007669"/>
    <property type="project" value="UniProtKB-SubCell"/>
</dbReference>
<evidence type="ECO:0000256" key="3">
    <source>
        <dbReference type="ARBA" id="ARBA00022989"/>
    </source>
</evidence>
<feature type="transmembrane region" description="Helical" evidence="5">
    <location>
        <begin position="45"/>
        <end position="62"/>
    </location>
</feature>
<dbReference type="EMBL" id="CP011071">
    <property type="protein sequence ID" value="AKA36105.1"/>
    <property type="molecule type" value="Genomic_DNA"/>
</dbReference>
<evidence type="ECO:0000259" key="6">
    <source>
        <dbReference type="Pfam" id="PF04116"/>
    </source>
</evidence>
<keyword evidence="8" id="KW-1185">Reference proteome</keyword>
<dbReference type="AlphaFoldDB" id="A0A0D5YV55"/>
<dbReference type="GO" id="GO:0016491">
    <property type="term" value="F:oxidoreductase activity"/>
    <property type="evidence" value="ECO:0007669"/>
    <property type="project" value="InterPro"/>
</dbReference>